<evidence type="ECO:0000256" key="2">
    <source>
        <dbReference type="SAM" id="MobiDB-lite"/>
    </source>
</evidence>
<feature type="transmembrane region" description="Helical" evidence="3">
    <location>
        <begin position="77"/>
        <end position="96"/>
    </location>
</feature>
<keyword evidence="3" id="KW-1133">Transmembrane helix</keyword>
<accession>A0A7J6LN36</accession>
<evidence type="ECO:0000256" key="1">
    <source>
        <dbReference type="SAM" id="Coils"/>
    </source>
</evidence>
<evidence type="ECO:0000256" key="3">
    <source>
        <dbReference type="SAM" id="Phobius"/>
    </source>
</evidence>
<organism evidence="4 5">
    <name type="scientific">Perkinsus chesapeaki</name>
    <name type="common">Clam parasite</name>
    <name type="synonym">Perkinsus andrewsi</name>
    <dbReference type="NCBI Taxonomy" id="330153"/>
    <lineage>
        <taxon>Eukaryota</taxon>
        <taxon>Sar</taxon>
        <taxon>Alveolata</taxon>
        <taxon>Perkinsozoa</taxon>
        <taxon>Perkinsea</taxon>
        <taxon>Perkinsida</taxon>
        <taxon>Perkinsidae</taxon>
        <taxon>Perkinsus</taxon>
    </lineage>
</organism>
<evidence type="ECO:0000313" key="5">
    <source>
        <dbReference type="Proteomes" id="UP000591131"/>
    </source>
</evidence>
<reference evidence="4 5" key="1">
    <citation type="submission" date="2020-04" db="EMBL/GenBank/DDBJ databases">
        <title>Perkinsus chesapeaki whole genome sequence.</title>
        <authorList>
            <person name="Bogema D.R."/>
        </authorList>
    </citation>
    <scope>NUCLEOTIDE SEQUENCE [LARGE SCALE GENOMIC DNA]</scope>
    <source>
        <strain evidence="4">ATCC PRA-425</strain>
    </source>
</reference>
<dbReference type="PANTHER" id="PTHR31965:SF1">
    <property type="entry name" value="TRANSMEMBRANE PROTEIN 42"/>
    <property type="match status" value="1"/>
</dbReference>
<keyword evidence="3" id="KW-0812">Transmembrane</keyword>
<dbReference type="EMBL" id="JAAPAO010000406">
    <property type="protein sequence ID" value="KAF4660613.1"/>
    <property type="molecule type" value="Genomic_DNA"/>
</dbReference>
<sequence length="439" mass="48677">MDPNLVSSICAAAASLFAKVGFDSTDRSTASEFGRDFHPLAGYAVRAVFIALSLAANAAMMSYYIEALQKRTALQATVMNFGGNFLFSSIFGVVFFGERMSFTWLLGAASIATGVFYLHREGNKSGSDSLRIQGGFAAMVRSLFEQEGLLYPSAGLVAWLAYDIFGAEDEEIDKATFRRRFNEFWTSREFILQRYAQLQGTWSPPTVAVMAPVRGVNEKFTLKENLVRGKAKVEAVGIEPAKAADTAVVATPDSLSPKSVRATERTRKSGKGDEEKWRDLKVARLLKRLETVETRRAEAEKLASSRADEMKEMTRKIRELEDALGVARRLSLRERKEKSGHDSTAPLDKQLSALHRSRACLATAVTAASKAMATTEEVWDRPSELTSLLFQVLDNAKSLAQAETEDHVSTWRDLFVDLCNIQVQMVRADKRAQRLATRT</sequence>
<protein>
    <submittedName>
        <fullName evidence="4">Uncharacterized protein</fullName>
    </submittedName>
</protein>
<feature type="coiled-coil region" evidence="1">
    <location>
        <begin position="282"/>
        <end position="330"/>
    </location>
</feature>
<dbReference type="OrthoDB" id="5854584at2759"/>
<feature type="compositionally biased region" description="Basic and acidic residues" evidence="2">
    <location>
        <begin position="261"/>
        <end position="274"/>
    </location>
</feature>
<dbReference type="Proteomes" id="UP000591131">
    <property type="component" value="Unassembled WGS sequence"/>
</dbReference>
<evidence type="ECO:0000313" key="4">
    <source>
        <dbReference type="EMBL" id="KAF4660613.1"/>
    </source>
</evidence>
<dbReference type="Gene3D" id="1.10.3730.20">
    <property type="match status" value="1"/>
</dbReference>
<dbReference type="AlphaFoldDB" id="A0A7J6LN36"/>
<keyword evidence="5" id="KW-1185">Reference proteome</keyword>
<proteinExistence type="predicted"/>
<feature type="region of interest" description="Disordered" evidence="2">
    <location>
        <begin position="255"/>
        <end position="274"/>
    </location>
</feature>
<dbReference type="PANTHER" id="PTHR31965">
    <property type="entry name" value="TRANSMEMBRANE PROTEIN 42"/>
    <property type="match status" value="1"/>
</dbReference>
<dbReference type="SUPFAM" id="SSF103481">
    <property type="entry name" value="Multidrug resistance efflux transporter EmrE"/>
    <property type="match status" value="1"/>
</dbReference>
<name>A0A7J6LN36_PERCH</name>
<dbReference type="InterPro" id="IPR037185">
    <property type="entry name" value="EmrE-like"/>
</dbReference>
<gene>
    <name evidence="4" type="ORF">FOL47_007073</name>
</gene>
<keyword evidence="1" id="KW-0175">Coiled coil</keyword>
<keyword evidence="3" id="KW-0472">Membrane</keyword>
<feature type="transmembrane region" description="Helical" evidence="3">
    <location>
        <begin position="42"/>
        <end position="65"/>
    </location>
</feature>
<dbReference type="InterPro" id="IPR039632">
    <property type="entry name" value="TMEM42"/>
</dbReference>
<comment type="caution">
    <text evidence="4">The sequence shown here is derived from an EMBL/GenBank/DDBJ whole genome shotgun (WGS) entry which is preliminary data.</text>
</comment>